<comment type="subcellular location">
    <subcellularLocation>
        <location evidence="2">Secreted</location>
    </subcellularLocation>
</comment>
<evidence type="ECO:0000256" key="2">
    <source>
        <dbReference type="ARBA" id="ARBA00004613"/>
    </source>
</evidence>
<dbReference type="PANTHER" id="PTHR31451">
    <property type="match status" value="1"/>
</dbReference>
<accession>A0ABY7CNZ3</accession>
<evidence type="ECO:0000313" key="11">
    <source>
        <dbReference type="Proteomes" id="UP001164743"/>
    </source>
</evidence>
<evidence type="ECO:0000256" key="1">
    <source>
        <dbReference type="ARBA" id="ARBA00001678"/>
    </source>
</evidence>
<gene>
    <name evidence="10" type="ORF">PtA15_6A698</name>
</gene>
<sequence>MSALGSFVFSMRVIVQSYPLGYTSPLVDCPPLINVNKYQAHPCLLFWTPSFNKHYLPNPRHSFARMALKAKAGYLSWAFCLLQLAVDSMANVQTPFNTTVGPFSTSTLVNSRLPGTHSSPAGFVSALGSKHGFVSALGDGHLYLNGELFDFRSFNCPTLLGGVDFQVRDYVETISAFGTPVTRTYTLYVANNMFSDGQQPPSSSHILGWDSYTNDWIYNETNWRSIDKALHLSRQHGVRVIIPIINQDYGPVDTNWVGNFNDLIRHRYNIQNYTDAQRAVDWFTDREMIVGYKQIITYFLNRINTYNGIRIGDDQTILAFETGNEMNWGRENQTIHDRPAPANWTIEIAKHIKSLAPKTLVMDGSYSRNPAAAWEDEVLDCPYVDLYSYHFYGTGDLRAYPSLEEKVRAHGKTFIVGEHGFYDKVEVYESFYKNATCAGALVWSLRPHSENGGFVTHGEGNNIFSYHAPGFRNQTSEKFDTQEADVISMTYDASYRVLELEPPPKPVPGPPEAFLVTNGTHAGLSWRGSAWAQQYQIFGAVLQNLHFNLISQAMQDNVEAGQLFVPLDPSDPTKPITITLPESLPEKSHAGYIDTKWCLPGSPAPCPINVNFAKKDDGPQKPLSNQTQPSILSDPIGAAQDIYRRLLPMGPPLPTIPQPQGSFSGGWFSVRAISADGIPGGISQSVFLNTEWNANQNH</sequence>
<keyword evidence="6" id="KW-0732">Signal</keyword>
<dbReference type="InterPro" id="IPR001547">
    <property type="entry name" value="Glyco_hydro_5"/>
</dbReference>
<dbReference type="RefSeq" id="XP_053021623.1">
    <property type="nucleotide sequence ID" value="XM_053170430.1"/>
</dbReference>
<dbReference type="Pfam" id="PF26410">
    <property type="entry name" value="GH5_mannosidase"/>
    <property type="match status" value="1"/>
</dbReference>
<evidence type="ECO:0000256" key="5">
    <source>
        <dbReference type="ARBA" id="ARBA00022525"/>
    </source>
</evidence>
<proteinExistence type="inferred from homology"/>
<reference evidence="10" key="1">
    <citation type="submission" date="2022-10" db="EMBL/GenBank/DDBJ databases">
        <title>Puccinia triticina Genome sequencing and assembly.</title>
        <authorList>
            <person name="Li C."/>
        </authorList>
    </citation>
    <scope>NUCLEOTIDE SEQUENCE</scope>
    <source>
        <strain evidence="10">Pt15</strain>
    </source>
</reference>
<name>A0ABY7CNZ3_9BASI</name>
<dbReference type="EMBL" id="CP110426">
    <property type="protein sequence ID" value="WAQ86068.1"/>
    <property type="molecule type" value="Genomic_DNA"/>
</dbReference>
<evidence type="ECO:0000256" key="3">
    <source>
        <dbReference type="ARBA" id="ARBA00005641"/>
    </source>
</evidence>
<comment type="similarity">
    <text evidence="3">Belongs to the glycosyl hydrolase 5 (cellulase A) family.</text>
</comment>
<protein>
    <recommendedName>
        <fullName evidence="4">mannan endo-1,4-beta-mannosidase</fullName>
        <ecNumber evidence="4">3.2.1.78</ecNumber>
    </recommendedName>
</protein>
<evidence type="ECO:0000256" key="4">
    <source>
        <dbReference type="ARBA" id="ARBA00012706"/>
    </source>
</evidence>
<feature type="domain" description="Glycoside hydrolase family 5" evidence="9">
    <location>
        <begin position="255"/>
        <end position="391"/>
    </location>
</feature>
<evidence type="ECO:0000256" key="8">
    <source>
        <dbReference type="ARBA" id="ARBA00023295"/>
    </source>
</evidence>
<dbReference type="PANTHER" id="PTHR31451:SF39">
    <property type="entry name" value="MANNAN ENDO-1,4-BETA-MANNOSIDASE 1"/>
    <property type="match status" value="1"/>
</dbReference>
<keyword evidence="7" id="KW-0378">Hydrolase</keyword>
<keyword evidence="5" id="KW-0964">Secreted</keyword>
<keyword evidence="8" id="KW-0326">Glycosidase</keyword>
<comment type="catalytic activity">
    <reaction evidence="1">
        <text>Random hydrolysis of (1-&gt;4)-beta-D-mannosidic linkages in mannans, galactomannans and glucomannans.</text>
        <dbReference type="EC" id="3.2.1.78"/>
    </reaction>
</comment>
<dbReference type="Proteomes" id="UP001164743">
    <property type="component" value="Chromosome 6A"/>
</dbReference>
<dbReference type="SUPFAM" id="SSF51445">
    <property type="entry name" value="(Trans)glycosidases"/>
    <property type="match status" value="1"/>
</dbReference>
<dbReference type="EC" id="3.2.1.78" evidence="4"/>
<keyword evidence="11" id="KW-1185">Reference proteome</keyword>
<evidence type="ECO:0000256" key="6">
    <source>
        <dbReference type="ARBA" id="ARBA00022729"/>
    </source>
</evidence>
<evidence type="ECO:0000313" key="10">
    <source>
        <dbReference type="EMBL" id="WAQ86068.1"/>
    </source>
</evidence>
<evidence type="ECO:0000256" key="7">
    <source>
        <dbReference type="ARBA" id="ARBA00022801"/>
    </source>
</evidence>
<organism evidence="10 11">
    <name type="scientific">Puccinia triticina</name>
    <dbReference type="NCBI Taxonomy" id="208348"/>
    <lineage>
        <taxon>Eukaryota</taxon>
        <taxon>Fungi</taxon>
        <taxon>Dikarya</taxon>
        <taxon>Basidiomycota</taxon>
        <taxon>Pucciniomycotina</taxon>
        <taxon>Pucciniomycetes</taxon>
        <taxon>Pucciniales</taxon>
        <taxon>Pucciniaceae</taxon>
        <taxon>Puccinia</taxon>
    </lineage>
</organism>
<evidence type="ECO:0000259" key="9">
    <source>
        <dbReference type="Pfam" id="PF26410"/>
    </source>
</evidence>
<dbReference type="Gene3D" id="3.20.20.80">
    <property type="entry name" value="Glycosidases"/>
    <property type="match status" value="1"/>
</dbReference>
<dbReference type="InterPro" id="IPR045053">
    <property type="entry name" value="MAN-like"/>
</dbReference>
<dbReference type="InterPro" id="IPR017853">
    <property type="entry name" value="GH"/>
</dbReference>
<dbReference type="GeneID" id="77811325"/>